<dbReference type="PANTHER" id="PTHR36169">
    <property type="entry name" value="ETHANOLAMINE UTILIZATION PROTEIN EUTQ"/>
    <property type="match status" value="1"/>
</dbReference>
<sequence length="113" mass="12000">MKVEKIAGVTTGEIPALPAPNENAQGKDVATANSGGNPLTLGMFRMSKGEALPYSYAFDEFKVVLEGEITVADDQGNSTDFVAGDVMKFGKDTNVTFSTKSSALMVYVAQRDQ</sequence>
<name>A0A1M5Q9V3_9RHOB</name>
<evidence type="ECO:0000313" key="2">
    <source>
        <dbReference type="EMBL" id="SHH10885.1"/>
    </source>
</evidence>
<dbReference type="InterPro" id="IPR010424">
    <property type="entry name" value="EutQ"/>
</dbReference>
<dbReference type="STRING" id="870908.SAMN04488044_1921"/>
<dbReference type="Gene3D" id="2.60.120.10">
    <property type="entry name" value="Jelly Rolls"/>
    <property type="match status" value="1"/>
</dbReference>
<dbReference type="SUPFAM" id="SSF51182">
    <property type="entry name" value="RmlC-like cupins"/>
    <property type="match status" value="1"/>
</dbReference>
<dbReference type="OrthoDB" id="3828611at2"/>
<keyword evidence="3" id="KW-1185">Reference proteome</keyword>
<accession>A0A1M5Q9V3</accession>
<reference evidence="3" key="1">
    <citation type="submission" date="2016-11" db="EMBL/GenBank/DDBJ databases">
        <authorList>
            <person name="Varghese N."/>
            <person name="Submissions S."/>
        </authorList>
    </citation>
    <scope>NUCLEOTIDE SEQUENCE [LARGE SCALE GENOMIC DNA]</scope>
    <source>
        <strain evidence="3">DSM 28223</strain>
    </source>
</reference>
<dbReference type="InterPro" id="IPR011051">
    <property type="entry name" value="RmlC_Cupin_sf"/>
</dbReference>
<gene>
    <name evidence="2" type="ORF">SAMN04488044_1921</name>
</gene>
<evidence type="ECO:0000256" key="1">
    <source>
        <dbReference type="SAM" id="MobiDB-lite"/>
    </source>
</evidence>
<proteinExistence type="predicted"/>
<evidence type="ECO:0000313" key="3">
    <source>
        <dbReference type="Proteomes" id="UP000184211"/>
    </source>
</evidence>
<feature type="region of interest" description="Disordered" evidence="1">
    <location>
        <begin position="1"/>
        <end position="30"/>
    </location>
</feature>
<protein>
    <submittedName>
        <fullName evidence="2">Ethanolamine utilisation protein EutQ</fullName>
    </submittedName>
</protein>
<dbReference type="RefSeq" id="WP_072792837.1">
    <property type="nucleotide sequence ID" value="NZ_FQWM01000003.1"/>
</dbReference>
<organism evidence="2 3">
    <name type="scientific">Cognatishimia maritima</name>
    <dbReference type="NCBI Taxonomy" id="870908"/>
    <lineage>
        <taxon>Bacteria</taxon>
        <taxon>Pseudomonadati</taxon>
        <taxon>Pseudomonadota</taxon>
        <taxon>Alphaproteobacteria</taxon>
        <taxon>Rhodobacterales</taxon>
        <taxon>Paracoccaceae</taxon>
        <taxon>Cognatishimia</taxon>
    </lineage>
</organism>
<dbReference type="Proteomes" id="UP000184211">
    <property type="component" value="Unassembled WGS sequence"/>
</dbReference>
<dbReference type="Pfam" id="PF06249">
    <property type="entry name" value="EutQ"/>
    <property type="match status" value="1"/>
</dbReference>
<dbReference type="EMBL" id="FQWM01000003">
    <property type="protein sequence ID" value="SHH10885.1"/>
    <property type="molecule type" value="Genomic_DNA"/>
</dbReference>
<dbReference type="InterPro" id="IPR014710">
    <property type="entry name" value="RmlC-like_jellyroll"/>
</dbReference>
<dbReference type="PANTHER" id="PTHR36169:SF1">
    <property type="entry name" value="ACETATE KINASE EUTQ"/>
    <property type="match status" value="1"/>
</dbReference>
<dbReference type="AlphaFoldDB" id="A0A1M5Q9V3"/>